<name>A0AAF0J5F4_9BASI</name>
<evidence type="ECO:0000256" key="2">
    <source>
        <dbReference type="SAM" id="MobiDB-lite"/>
    </source>
</evidence>
<sequence>MDSDDASFDDAWWDSLAIDPNVETQLQAVEQLSNTQSQTVATTLPPTKSEPCAAEDEDNLHKELAELRALKTKQEEVIAELKQCNQAQRGEIAVVRGNWNRAKLENNELRQTQSELEVDYRKRLEQIQQENQRQFEKLETASAFRRIEQDTRSAAWPSTIRARNAWDSRKRRADTQLTPTKSQRRTTPPSSQESPLLMSRTKRMAAHSMGHSGVFLRMGLTHLLANVLGWMAALGTSHPPFCVYLLLREPESHDELATPVNTLPIIVEAIHRCYDTSTSVDIGQSRIPLLERIIRLLQVIVWSREPGSLHDLRSFFQTPGVLLALLEARWKAPHILAHTMRLLTLIARDPLLLHVCLSSTYDTALQSPVPQLLQSQFPVVDTMAKHLVDRRGDTQDGSLDELHVLIILFLGRAARHRDTCILLAESVPLLAALVQCLAWDTDAVWNTSSSSAMSGAIERVSLGVRLLHQLFAPTDGPTRNLFEKLLSPAAQAALNGIFYTFVVAI</sequence>
<dbReference type="EMBL" id="CP119877">
    <property type="protein sequence ID" value="WFD34005.1"/>
    <property type="molecule type" value="Genomic_DNA"/>
</dbReference>
<dbReference type="Proteomes" id="UP001219933">
    <property type="component" value="Chromosome 1"/>
</dbReference>
<evidence type="ECO:0000256" key="1">
    <source>
        <dbReference type="SAM" id="Coils"/>
    </source>
</evidence>
<proteinExistence type="predicted"/>
<feature type="region of interest" description="Disordered" evidence="2">
    <location>
        <begin position="158"/>
        <end position="197"/>
    </location>
</feature>
<dbReference type="PANTHER" id="PTHR28594">
    <property type="entry name" value="ATR-INTERACTING PROTEIN"/>
    <property type="match status" value="1"/>
</dbReference>
<protein>
    <submittedName>
        <fullName evidence="3">Uncharacterized protein</fullName>
    </submittedName>
</protein>
<organism evidence="3 4">
    <name type="scientific">Malassezia cuniculi</name>
    <dbReference type="NCBI Taxonomy" id="948313"/>
    <lineage>
        <taxon>Eukaryota</taxon>
        <taxon>Fungi</taxon>
        <taxon>Dikarya</taxon>
        <taxon>Basidiomycota</taxon>
        <taxon>Ustilaginomycotina</taxon>
        <taxon>Malasseziomycetes</taxon>
        <taxon>Malasseziales</taxon>
        <taxon>Malasseziaceae</taxon>
        <taxon>Malassezia</taxon>
    </lineage>
</organism>
<feature type="compositionally biased region" description="Polar residues" evidence="2">
    <location>
        <begin position="175"/>
        <end position="194"/>
    </location>
</feature>
<evidence type="ECO:0000313" key="4">
    <source>
        <dbReference type="Proteomes" id="UP001219933"/>
    </source>
</evidence>
<dbReference type="AlphaFoldDB" id="A0AAF0J5F4"/>
<feature type="coiled-coil region" evidence="1">
    <location>
        <begin position="53"/>
        <end position="87"/>
    </location>
</feature>
<keyword evidence="4" id="KW-1185">Reference proteome</keyword>
<dbReference type="PANTHER" id="PTHR28594:SF1">
    <property type="entry name" value="ATR-INTERACTING PROTEIN"/>
    <property type="match status" value="1"/>
</dbReference>
<dbReference type="InterPro" id="IPR033349">
    <property type="entry name" value="ATRIP"/>
</dbReference>
<evidence type="ECO:0000313" key="3">
    <source>
        <dbReference type="EMBL" id="WFD34005.1"/>
    </source>
</evidence>
<reference evidence="3" key="1">
    <citation type="submission" date="2023-03" db="EMBL/GenBank/DDBJ databases">
        <title>Mating type loci evolution in Malassezia.</title>
        <authorList>
            <person name="Coelho M.A."/>
        </authorList>
    </citation>
    <scope>NUCLEOTIDE SEQUENCE</scope>
    <source>
        <strain evidence="3">CBS 11721</strain>
    </source>
</reference>
<dbReference type="GO" id="GO:0000077">
    <property type="term" value="P:DNA damage checkpoint signaling"/>
    <property type="evidence" value="ECO:0007669"/>
    <property type="project" value="InterPro"/>
</dbReference>
<accession>A0AAF0J5F4</accession>
<keyword evidence="1" id="KW-0175">Coiled coil</keyword>
<gene>
    <name evidence="3" type="ORF">MCUN1_000833</name>
</gene>